<protein>
    <recommendedName>
        <fullName evidence="2">GmrSD restriction endonucleases N-terminal domain-containing protein</fullName>
    </recommendedName>
</protein>
<feature type="compositionally biased region" description="Low complexity" evidence="1">
    <location>
        <begin position="485"/>
        <end position="503"/>
    </location>
</feature>
<evidence type="ECO:0000256" key="1">
    <source>
        <dbReference type="SAM" id="MobiDB-lite"/>
    </source>
</evidence>
<dbReference type="AlphaFoldDB" id="A0A9P7RXQ3"/>
<dbReference type="GeneID" id="66079732"/>
<feature type="region of interest" description="Disordered" evidence="1">
    <location>
        <begin position="430"/>
        <end position="605"/>
    </location>
</feature>
<feature type="compositionally biased region" description="Pro residues" evidence="1">
    <location>
        <begin position="594"/>
        <end position="604"/>
    </location>
</feature>
<evidence type="ECO:0000259" key="2">
    <source>
        <dbReference type="Pfam" id="PF03235"/>
    </source>
</evidence>
<dbReference type="PANTHER" id="PTHR39639:SF1">
    <property type="entry name" value="DUF262 DOMAIN-CONTAINING PROTEIN"/>
    <property type="match status" value="1"/>
</dbReference>
<gene>
    <name evidence="3" type="ORF">E1B28_010656</name>
</gene>
<feature type="compositionally biased region" description="Low complexity" evidence="1">
    <location>
        <begin position="571"/>
        <end position="593"/>
    </location>
</feature>
<dbReference type="OrthoDB" id="5419821at2759"/>
<organism evidence="3 4">
    <name type="scientific">Marasmius oreades</name>
    <name type="common">fairy-ring Marasmius</name>
    <dbReference type="NCBI Taxonomy" id="181124"/>
    <lineage>
        <taxon>Eukaryota</taxon>
        <taxon>Fungi</taxon>
        <taxon>Dikarya</taxon>
        <taxon>Basidiomycota</taxon>
        <taxon>Agaricomycotina</taxon>
        <taxon>Agaricomycetes</taxon>
        <taxon>Agaricomycetidae</taxon>
        <taxon>Agaricales</taxon>
        <taxon>Marasmiineae</taxon>
        <taxon>Marasmiaceae</taxon>
        <taxon>Marasmius</taxon>
    </lineage>
</organism>
<dbReference type="RefSeq" id="XP_043008105.1">
    <property type="nucleotide sequence ID" value="XM_043155633.1"/>
</dbReference>
<keyword evidence="4" id="KW-1185">Reference proteome</keyword>
<sequence>MSDDENIYYSSDVADEEDRIQSSSSQRKKKGKTSATEEYKLTNTLKAPRATTYAASSLNEQITRGDIELNPEYQRDVVWSTQKQIGLIDSIFRNFYVPPIIFATTSHEDGSETKTCIDGKQRLTSIHLFMNGVIPHRDADTGRQYWFDNANSKQRELLPERYRSIFSNKQIVCVEYQELKDTDERDIFTRVQLGMALTVAEKLQAISTPRADLIRHLMQTFLTPTTLTHPDIPWDRSRGRDFQILGTVIYSLFKWDKHMGLKTWVSTVVLEKWLNEAETSRKKPSRSSHGEDGDEHTVLRIGVPVDEGFKDAVIRTFETVVKLATTKRYSSPFRASNSIALKVSPIEMAGAFILVHVVHTAPPKTYKKEVTLAGLSALYVLLRKKLRDEHQDIRSNGKVGRTMVEFCLEASNDPVTTIVMGEDEGLLEGEVEDDAKWTRSRERVSEKRTKVERARARAQKESTDEEGEQLEDEEITLPVKRRRSSGGSLLKGRASGSSSLRSANHYSDQSAPTDAGKAKKKPSKLSRVALPTPPLPSPGRALKNLLSSRAQESPSPPPDEVRASSSDVPTPFAIPSLPLSSSPSLLTPCRSTPPSTPTAPPQAPTPEQLLAAMGVSVPTAMIPTMIAQMKSFVQGATQTLPDPSPSQAVPIPPTGEVRGQTLSSTVKDEGEDPAEGFAAELAQNIGCGAVSTDVS</sequence>
<feature type="domain" description="GmrSD restriction endonucleases N-terminal" evidence="2">
    <location>
        <begin position="63"/>
        <end position="186"/>
    </location>
</feature>
<dbReference type="KEGG" id="more:E1B28_010656"/>
<dbReference type="InterPro" id="IPR004919">
    <property type="entry name" value="GmrSD_N"/>
</dbReference>
<dbReference type="EMBL" id="CM032186">
    <property type="protein sequence ID" value="KAG7091635.1"/>
    <property type="molecule type" value="Genomic_DNA"/>
</dbReference>
<dbReference type="Pfam" id="PF03235">
    <property type="entry name" value="GmrSD_N"/>
    <property type="match status" value="1"/>
</dbReference>
<feature type="compositionally biased region" description="Basic and acidic residues" evidence="1">
    <location>
        <begin position="434"/>
        <end position="462"/>
    </location>
</feature>
<comment type="caution">
    <text evidence="3">The sequence shown here is derived from an EMBL/GenBank/DDBJ whole genome shotgun (WGS) entry which is preliminary data.</text>
</comment>
<proteinExistence type="predicted"/>
<dbReference type="Proteomes" id="UP001049176">
    <property type="component" value="Chromosome 6"/>
</dbReference>
<name>A0A9P7RXQ3_9AGAR</name>
<reference evidence="3" key="1">
    <citation type="journal article" date="2021" name="Genome Biol. Evol.">
        <title>The assembled and annotated genome of the fairy-ring fungus Marasmius oreades.</title>
        <authorList>
            <person name="Hiltunen M."/>
            <person name="Ament-Velasquez S.L."/>
            <person name="Johannesson H."/>
        </authorList>
    </citation>
    <scope>NUCLEOTIDE SEQUENCE</scope>
    <source>
        <strain evidence="3">03SP1</strain>
    </source>
</reference>
<feature type="compositionally biased region" description="Polar residues" evidence="1">
    <location>
        <begin position="636"/>
        <end position="647"/>
    </location>
</feature>
<feature type="compositionally biased region" description="Acidic residues" evidence="1">
    <location>
        <begin position="463"/>
        <end position="475"/>
    </location>
</feature>
<feature type="region of interest" description="Disordered" evidence="1">
    <location>
        <begin position="636"/>
        <end position="672"/>
    </location>
</feature>
<dbReference type="PANTHER" id="PTHR39639">
    <property type="entry name" value="CHROMOSOME 16, WHOLE GENOME SHOTGUN SEQUENCE"/>
    <property type="match status" value="1"/>
</dbReference>
<accession>A0A9P7RXQ3</accession>
<evidence type="ECO:0000313" key="3">
    <source>
        <dbReference type="EMBL" id="KAG7091635.1"/>
    </source>
</evidence>
<evidence type="ECO:0000313" key="4">
    <source>
        <dbReference type="Proteomes" id="UP001049176"/>
    </source>
</evidence>
<feature type="region of interest" description="Disordered" evidence="1">
    <location>
        <begin position="1"/>
        <end position="36"/>
    </location>
</feature>